<evidence type="ECO:0000313" key="2">
    <source>
        <dbReference type="EMBL" id="CDJ52245.1"/>
    </source>
</evidence>
<reference evidence="2" key="2">
    <citation type="submission" date="2013-10" db="EMBL/GenBank/DDBJ databases">
        <authorList>
            <person name="Aslett M."/>
        </authorList>
    </citation>
    <scope>NUCLEOTIDE SEQUENCE [LARGE SCALE GENOMIC DNA]</scope>
    <source>
        <strain evidence="2">Houghton</strain>
    </source>
</reference>
<gene>
    <name evidence="2" type="ORF">EBH_0003180</name>
</gene>
<dbReference type="GO" id="GO:0005654">
    <property type="term" value="C:nucleoplasm"/>
    <property type="evidence" value="ECO:0007669"/>
    <property type="project" value="TreeGrafter"/>
</dbReference>
<dbReference type="PANTHER" id="PTHR13383">
    <property type="entry name" value="RIBONUCLEASE H2 SUBUNIT B"/>
    <property type="match status" value="1"/>
</dbReference>
<dbReference type="GO" id="GO:0006401">
    <property type="term" value="P:RNA catabolic process"/>
    <property type="evidence" value="ECO:0007669"/>
    <property type="project" value="TreeGrafter"/>
</dbReference>
<feature type="compositionally biased region" description="Low complexity" evidence="1">
    <location>
        <begin position="301"/>
        <end position="316"/>
    </location>
</feature>
<dbReference type="EMBL" id="HG713099">
    <property type="protein sequence ID" value="CDJ52245.1"/>
    <property type="molecule type" value="Genomic_DNA"/>
</dbReference>
<dbReference type="OrthoDB" id="347890at2759"/>
<name>U6LWR9_9EIME</name>
<evidence type="ECO:0000313" key="3">
    <source>
        <dbReference type="Proteomes" id="UP000030750"/>
    </source>
</evidence>
<dbReference type="InterPro" id="IPR040456">
    <property type="entry name" value="RNase_H2_suB"/>
</dbReference>
<protein>
    <submittedName>
        <fullName evidence="2">Uncharacterized protein</fullName>
    </submittedName>
</protein>
<dbReference type="GO" id="GO:0032299">
    <property type="term" value="C:ribonuclease H2 complex"/>
    <property type="evidence" value="ECO:0007669"/>
    <property type="project" value="InterPro"/>
</dbReference>
<dbReference type="PANTHER" id="PTHR13383:SF11">
    <property type="entry name" value="RIBONUCLEASE H2 SUBUNIT B"/>
    <property type="match status" value="1"/>
</dbReference>
<sequence length="325" mass="33757">MGKPPLSASQLRLLLIPQGSTPPNKPLKPGGDSAAAWPTLLPLSLPYPSAPDVMVDFFISGNSIYEINKGSRSQGTCSALLPPDLVLADGSLLLATPIDPLLLLLPHLKQHAATAFVPLLDAAAPTKFKVQVRQNLQAVAQHPAVLRRLHFACDIRMLNAAKTQTEDEGEAACKSAAAEEEATPAVSAEEGETRRAAAQQGTLFVRFNMERALAFLVRKHAKLAAAIALQRGISSSSGGVNPSLASSPADCSSNALSFSLLSAYLAAPIAAALEQRLKKIGAIRGAVLKGPEETCMQQQRKAGGSSSGAAAAAAAAKGKRKGPPE</sequence>
<reference evidence="2" key="1">
    <citation type="submission" date="2013-10" db="EMBL/GenBank/DDBJ databases">
        <title>Genomic analysis of the causative agents of coccidiosis in chickens.</title>
        <authorList>
            <person name="Reid A.J."/>
            <person name="Blake D."/>
            <person name="Billington K."/>
            <person name="Browne H."/>
            <person name="Dunn M."/>
            <person name="Hung S."/>
            <person name="Kawahara F."/>
            <person name="Miranda-Saavedra D."/>
            <person name="Mourier T."/>
            <person name="Nagra H."/>
            <person name="Otto T.D."/>
            <person name="Rawlings N."/>
            <person name="Sanchez A."/>
            <person name="Sanders M."/>
            <person name="Subramaniam C."/>
            <person name="Tay Y."/>
            <person name="Dear P."/>
            <person name="Doerig C."/>
            <person name="Gruber A."/>
            <person name="Parkinson J."/>
            <person name="Shirley M."/>
            <person name="Wan K.L."/>
            <person name="Berriman M."/>
            <person name="Tomley F."/>
            <person name="Pain A."/>
        </authorList>
    </citation>
    <scope>NUCLEOTIDE SEQUENCE [LARGE SCALE GENOMIC DNA]</scope>
    <source>
        <strain evidence="2">Houghton</strain>
    </source>
</reference>
<evidence type="ECO:0000256" key="1">
    <source>
        <dbReference type="SAM" id="MobiDB-lite"/>
    </source>
</evidence>
<accession>U6LWR9</accession>
<feature type="region of interest" description="Disordered" evidence="1">
    <location>
        <begin position="294"/>
        <end position="325"/>
    </location>
</feature>
<dbReference type="AlphaFoldDB" id="U6LWR9"/>
<organism evidence="2 3">
    <name type="scientific">Eimeria brunetti</name>
    <dbReference type="NCBI Taxonomy" id="51314"/>
    <lineage>
        <taxon>Eukaryota</taxon>
        <taxon>Sar</taxon>
        <taxon>Alveolata</taxon>
        <taxon>Apicomplexa</taxon>
        <taxon>Conoidasida</taxon>
        <taxon>Coccidia</taxon>
        <taxon>Eucoccidiorida</taxon>
        <taxon>Eimeriorina</taxon>
        <taxon>Eimeriidae</taxon>
        <taxon>Eimeria</taxon>
    </lineage>
</organism>
<keyword evidence="3" id="KW-1185">Reference proteome</keyword>
<dbReference type="Proteomes" id="UP000030750">
    <property type="component" value="Unassembled WGS sequence"/>
</dbReference>
<dbReference type="Gene3D" id="1.10.20.120">
    <property type="match status" value="1"/>
</dbReference>
<dbReference type="VEuPathDB" id="ToxoDB:EBH_0003180"/>
<proteinExistence type="predicted"/>